<name>A0AAD9VKT9_9HYME</name>
<accession>A0AAD9VKT9</accession>
<dbReference type="AlphaFoldDB" id="A0AAD9VKT9"/>
<evidence type="ECO:0000313" key="1">
    <source>
        <dbReference type="EMBL" id="KAK2578164.1"/>
    </source>
</evidence>
<keyword evidence="2" id="KW-1185">Reference proteome</keyword>
<organism evidence="1 2">
    <name type="scientific">Odynerus spinipes</name>
    <dbReference type="NCBI Taxonomy" id="1348599"/>
    <lineage>
        <taxon>Eukaryota</taxon>
        <taxon>Metazoa</taxon>
        <taxon>Ecdysozoa</taxon>
        <taxon>Arthropoda</taxon>
        <taxon>Hexapoda</taxon>
        <taxon>Insecta</taxon>
        <taxon>Pterygota</taxon>
        <taxon>Neoptera</taxon>
        <taxon>Endopterygota</taxon>
        <taxon>Hymenoptera</taxon>
        <taxon>Apocrita</taxon>
        <taxon>Aculeata</taxon>
        <taxon>Vespoidea</taxon>
        <taxon>Vespidae</taxon>
        <taxon>Eumeninae</taxon>
        <taxon>Odynerus</taxon>
    </lineage>
</organism>
<dbReference type="EMBL" id="JAIFRP010000539">
    <property type="protein sequence ID" value="KAK2578164.1"/>
    <property type="molecule type" value="Genomic_DNA"/>
</dbReference>
<dbReference type="Proteomes" id="UP001258017">
    <property type="component" value="Unassembled WGS sequence"/>
</dbReference>
<reference evidence="1" key="2">
    <citation type="journal article" date="2023" name="Commun. Biol.">
        <title>Intrasexual cuticular hydrocarbon dimorphism in a wasp sheds light on hydrocarbon biosynthesis genes in Hymenoptera.</title>
        <authorList>
            <person name="Moris V.C."/>
            <person name="Podsiadlowski L."/>
            <person name="Martin S."/>
            <person name="Oeyen J.P."/>
            <person name="Donath A."/>
            <person name="Petersen M."/>
            <person name="Wilbrandt J."/>
            <person name="Misof B."/>
            <person name="Liedtke D."/>
            <person name="Thamm M."/>
            <person name="Scheiner R."/>
            <person name="Schmitt T."/>
            <person name="Niehuis O."/>
        </authorList>
    </citation>
    <scope>NUCLEOTIDE SEQUENCE</scope>
    <source>
        <strain evidence="1">GBR_01_08_01A</strain>
    </source>
</reference>
<gene>
    <name evidence="1" type="ORF">KPH14_001360</name>
</gene>
<comment type="caution">
    <text evidence="1">The sequence shown here is derived from an EMBL/GenBank/DDBJ whole genome shotgun (WGS) entry which is preliminary data.</text>
</comment>
<proteinExistence type="predicted"/>
<reference evidence="1" key="1">
    <citation type="submission" date="2021-08" db="EMBL/GenBank/DDBJ databases">
        <authorList>
            <person name="Misof B."/>
            <person name="Oliver O."/>
            <person name="Podsiadlowski L."/>
            <person name="Donath A."/>
            <person name="Peters R."/>
            <person name="Mayer C."/>
            <person name="Rust J."/>
            <person name="Gunkel S."/>
            <person name="Lesny P."/>
            <person name="Martin S."/>
            <person name="Oeyen J.P."/>
            <person name="Petersen M."/>
            <person name="Panagiotis P."/>
            <person name="Wilbrandt J."/>
            <person name="Tanja T."/>
        </authorList>
    </citation>
    <scope>NUCLEOTIDE SEQUENCE</scope>
    <source>
        <strain evidence="1">GBR_01_08_01A</strain>
        <tissue evidence="1">Thorax + abdomen</tissue>
    </source>
</reference>
<sequence>MEFLDNNQVGRGGSFIVSGEFTEIGGVRAVVGIVARTSVQRRCWRCRRCTKSRRRERWSKRIPCNALRFAGAASLGWYEEEGNRMLSQGQDSPSSGYSSNNAVFQGAPCGQCRDLCPAGYVPHFWR</sequence>
<protein>
    <submittedName>
        <fullName evidence="1">Uncharacterized protein</fullName>
    </submittedName>
</protein>
<evidence type="ECO:0000313" key="2">
    <source>
        <dbReference type="Proteomes" id="UP001258017"/>
    </source>
</evidence>